<evidence type="ECO:0000313" key="1">
    <source>
        <dbReference type="EMBL" id="GAI17334.1"/>
    </source>
</evidence>
<accession>X1NF84</accession>
<name>X1NF84_9ZZZZ</name>
<sequence length="33" mass="3845">PEITKLLLESAKPDFFIDSFSELPDYLTLIFNK</sequence>
<reference evidence="1" key="1">
    <citation type="journal article" date="2014" name="Front. Microbiol.">
        <title>High frequency of phylogenetically diverse reductive dehalogenase-homologous genes in deep subseafloor sedimentary metagenomes.</title>
        <authorList>
            <person name="Kawai M."/>
            <person name="Futagami T."/>
            <person name="Toyoda A."/>
            <person name="Takaki Y."/>
            <person name="Nishi S."/>
            <person name="Hori S."/>
            <person name="Arai W."/>
            <person name="Tsubouchi T."/>
            <person name="Morono Y."/>
            <person name="Uchiyama I."/>
            <person name="Ito T."/>
            <person name="Fujiyama A."/>
            <person name="Inagaki F."/>
            <person name="Takami H."/>
        </authorList>
    </citation>
    <scope>NUCLEOTIDE SEQUENCE</scope>
    <source>
        <strain evidence="1">Expedition CK06-06</strain>
    </source>
</reference>
<comment type="caution">
    <text evidence="1">The sequence shown here is derived from an EMBL/GenBank/DDBJ whole genome shotgun (WGS) entry which is preliminary data.</text>
</comment>
<dbReference type="AlphaFoldDB" id="X1NF84"/>
<organism evidence="1">
    <name type="scientific">marine sediment metagenome</name>
    <dbReference type="NCBI Taxonomy" id="412755"/>
    <lineage>
        <taxon>unclassified sequences</taxon>
        <taxon>metagenomes</taxon>
        <taxon>ecological metagenomes</taxon>
    </lineage>
</organism>
<protein>
    <submittedName>
        <fullName evidence="1">Uncharacterized protein</fullName>
    </submittedName>
</protein>
<dbReference type="EMBL" id="BARV01005740">
    <property type="protein sequence ID" value="GAI17334.1"/>
    <property type="molecule type" value="Genomic_DNA"/>
</dbReference>
<feature type="non-terminal residue" evidence="1">
    <location>
        <position position="1"/>
    </location>
</feature>
<gene>
    <name evidence="1" type="ORF">S06H3_11647</name>
</gene>
<proteinExistence type="predicted"/>